<accession>A0ABM0MPN2</accession>
<reference evidence="3" key="1">
    <citation type="submission" date="2025-08" db="UniProtKB">
        <authorList>
            <consortium name="RefSeq"/>
        </authorList>
    </citation>
    <scope>IDENTIFICATION</scope>
    <source>
        <tissue evidence="3">Testes</tissue>
    </source>
</reference>
<name>A0ABM0MPN2_SACKO</name>
<evidence type="ECO:0000313" key="3">
    <source>
        <dbReference type="RefSeq" id="XP_006821973.1"/>
    </source>
</evidence>
<proteinExistence type="predicted"/>
<dbReference type="RefSeq" id="XP_006821973.1">
    <property type="nucleotide sequence ID" value="XM_006821910.1"/>
</dbReference>
<protein>
    <submittedName>
        <fullName evidence="3">Uncharacterized protein LOC100368535</fullName>
    </submittedName>
</protein>
<sequence>MPRCVDCGVSQQVKLCKGDLELCENCNEVRFPEIARKKEYEKNREISTRSRNSQVTGGIIINELLCFLWNKIDVLRIDVIVKLSVDVYDDKEVENTKEILYETCESDSSNRRIQRKGQNKRANNIHDMIILMHELDDVNVPCFVAQDLAKLPPVDITNIDVTVILKEMKSLRYEFAQLKNDDKNKRDNQGVLSELLLLRKEMNELKASLKQHVHNDITENLTACKITCDDKTNKDPFTKSDELDNTNDIVVNNQIGDKILQVPKRYSEALKRTPISVASNSDISGANQRAKPPASRISSVSSDNGFTVVKHKRRNGNRGIITGTKNEVTSSLRAVRTTPPIELFVSRLHPSTTNEDMLSFMRSLGINDVKVTMLKTKFDTYASCKLTMSFATSKTLLDADNWPNDILIRRFYPSRNQKST</sequence>
<feature type="region of interest" description="Disordered" evidence="1">
    <location>
        <begin position="279"/>
        <end position="302"/>
    </location>
</feature>
<dbReference type="GeneID" id="100368535"/>
<gene>
    <name evidence="3" type="primary">LOC100368535</name>
</gene>
<evidence type="ECO:0000256" key="1">
    <source>
        <dbReference type="SAM" id="MobiDB-lite"/>
    </source>
</evidence>
<dbReference type="Proteomes" id="UP000694865">
    <property type="component" value="Unplaced"/>
</dbReference>
<organism evidence="2 3">
    <name type="scientific">Saccoglossus kowalevskii</name>
    <name type="common">Acorn worm</name>
    <dbReference type="NCBI Taxonomy" id="10224"/>
    <lineage>
        <taxon>Eukaryota</taxon>
        <taxon>Metazoa</taxon>
        <taxon>Hemichordata</taxon>
        <taxon>Enteropneusta</taxon>
        <taxon>Harrimaniidae</taxon>
        <taxon>Saccoglossus</taxon>
    </lineage>
</organism>
<keyword evidence="2" id="KW-1185">Reference proteome</keyword>
<evidence type="ECO:0000313" key="2">
    <source>
        <dbReference type="Proteomes" id="UP000694865"/>
    </source>
</evidence>